<evidence type="ECO:0000313" key="9">
    <source>
        <dbReference type="Proteomes" id="UP000053257"/>
    </source>
</evidence>
<dbReference type="GO" id="GO:0006623">
    <property type="term" value="P:protein targeting to vacuole"/>
    <property type="evidence" value="ECO:0007669"/>
    <property type="project" value="UniProtKB-UniRule"/>
</dbReference>
<accession>A0A0C3S397</accession>
<comment type="subcellular location">
    <subcellularLocation>
        <location evidence="3">Endosome</location>
        <location evidence="3">Multivesicular body membrane</location>
        <topology evidence="3">Peripheral membrane protein</topology>
    </subcellularLocation>
    <subcellularLocation>
        <location evidence="1 3">Prevacuolar compartment membrane</location>
        <topology evidence="1 3">Peripheral membrane protein</topology>
    </subcellularLocation>
    <subcellularLocation>
        <location evidence="3">Vacuole membrane</location>
        <topology evidence="3">Peripheral membrane protein</topology>
    </subcellularLocation>
</comment>
<feature type="domain" description="FUZ/MON1/HPS1 third Longin" evidence="7">
    <location>
        <begin position="512"/>
        <end position="615"/>
    </location>
</feature>
<dbReference type="Proteomes" id="UP000053257">
    <property type="component" value="Unassembled WGS sequence"/>
</dbReference>
<protein>
    <recommendedName>
        <fullName evidence="2 3">Vacuolar fusion protein MON1</fullName>
    </recommendedName>
</protein>
<keyword evidence="3" id="KW-0813">Transport</keyword>
<dbReference type="GO" id="GO:0006914">
    <property type="term" value="P:autophagy"/>
    <property type="evidence" value="ECO:0007669"/>
    <property type="project" value="UniProtKB-UniRule"/>
</dbReference>
<keyword evidence="3" id="KW-0472">Membrane</keyword>
<comment type="function">
    <text evidence="3">Required for multiple vacuole delivery pathways including the cytoplasm to vacuole transport (Cvt), autophagy, pexophagy and endocytosis.</text>
</comment>
<dbReference type="GO" id="GO:0032585">
    <property type="term" value="C:multivesicular body membrane"/>
    <property type="evidence" value="ECO:0007669"/>
    <property type="project" value="UniProtKB-SubCell"/>
</dbReference>
<evidence type="ECO:0000256" key="1">
    <source>
        <dbReference type="ARBA" id="ARBA00004380"/>
    </source>
</evidence>
<dbReference type="InterPro" id="IPR043971">
    <property type="entry name" value="FUZ/MON1/HPS1_longin_2"/>
</dbReference>
<feature type="domain" description="FUZ/MON1/HPS1 first Longin" evidence="5">
    <location>
        <begin position="176"/>
        <end position="297"/>
    </location>
</feature>
<keyword evidence="3" id="KW-0072">Autophagy</keyword>
<keyword evidence="3" id="KW-0653">Protein transport</keyword>
<dbReference type="AlphaFoldDB" id="A0A0C3S397"/>
<dbReference type="InterPro" id="IPR043970">
    <property type="entry name" value="FUZ/MON1/HPS1_longin_3"/>
</dbReference>
<dbReference type="PANTHER" id="PTHR13027">
    <property type="entry name" value="SAND PROTEIN-RELATED"/>
    <property type="match status" value="1"/>
</dbReference>
<dbReference type="HOGENOM" id="CLU_014574_2_0_1"/>
<evidence type="ECO:0000256" key="4">
    <source>
        <dbReference type="SAM" id="MobiDB-lite"/>
    </source>
</evidence>
<dbReference type="Pfam" id="PF19037">
    <property type="entry name" value="Fuz_longin_2"/>
    <property type="match status" value="1"/>
</dbReference>
<evidence type="ECO:0000259" key="5">
    <source>
        <dbReference type="Pfam" id="PF19036"/>
    </source>
</evidence>
<keyword evidence="9" id="KW-1185">Reference proteome</keyword>
<evidence type="ECO:0000259" key="7">
    <source>
        <dbReference type="Pfam" id="PF19038"/>
    </source>
</evidence>
<feature type="compositionally biased region" description="Low complexity" evidence="4">
    <location>
        <begin position="49"/>
        <end position="73"/>
    </location>
</feature>
<feature type="region of interest" description="Disordered" evidence="4">
    <location>
        <begin position="414"/>
        <end position="450"/>
    </location>
</feature>
<reference evidence="8 9" key="1">
    <citation type="journal article" date="2014" name="PLoS Genet.">
        <title>Analysis of the Phlebiopsis gigantea genome, transcriptome and secretome provides insight into its pioneer colonization strategies of wood.</title>
        <authorList>
            <person name="Hori C."/>
            <person name="Ishida T."/>
            <person name="Igarashi K."/>
            <person name="Samejima M."/>
            <person name="Suzuki H."/>
            <person name="Master E."/>
            <person name="Ferreira P."/>
            <person name="Ruiz-Duenas F.J."/>
            <person name="Held B."/>
            <person name="Canessa P."/>
            <person name="Larrondo L.F."/>
            <person name="Schmoll M."/>
            <person name="Druzhinina I.S."/>
            <person name="Kubicek C.P."/>
            <person name="Gaskell J.A."/>
            <person name="Kersten P."/>
            <person name="St John F."/>
            <person name="Glasner J."/>
            <person name="Sabat G."/>
            <person name="Splinter BonDurant S."/>
            <person name="Syed K."/>
            <person name="Yadav J."/>
            <person name="Mgbeahuruike A.C."/>
            <person name="Kovalchuk A."/>
            <person name="Asiegbu F.O."/>
            <person name="Lackner G."/>
            <person name="Hoffmeister D."/>
            <person name="Rencoret J."/>
            <person name="Gutierrez A."/>
            <person name="Sun H."/>
            <person name="Lindquist E."/>
            <person name="Barry K."/>
            <person name="Riley R."/>
            <person name="Grigoriev I.V."/>
            <person name="Henrissat B."/>
            <person name="Kues U."/>
            <person name="Berka R.M."/>
            <person name="Martinez A.T."/>
            <person name="Covert S.F."/>
            <person name="Blanchette R.A."/>
            <person name="Cullen D."/>
        </authorList>
    </citation>
    <scope>NUCLEOTIDE SEQUENCE [LARGE SCALE GENOMIC DNA]</scope>
    <source>
        <strain evidence="8 9">11061_1 CR5-6</strain>
    </source>
</reference>
<dbReference type="GO" id="GO:0016192">
    <property type="term" value="P:vesicle-mediated transport"/>
    <property type="evidence" value="ECO:0007669"/>
    <property type="project" value="InterPro"/>
</dbReference>
<organism evidence="8 9">
    <name type="scientific">Phlebiopsis gigantea (strain 11061_1 CR5-6)</name>
    <name type="common">White-rot fungus</name>
    <name type="synonym">Peniophora gigantea</name>
    <dbReference type="NCBI Taxonomy" id="745531"/>
    <lineage>
        <taxon>Eukaryota</taxon>
        <taxon>Fungi</taxon>
        <taxon>Dikarya</taxon>
        <taxon>Basidiomycota</taxon>
        <taxon>Agaricomycotina</taxon>
        <taxon>Agaricomycetes</taxon>
        <taxon>Polyporales</taxon>
        <taxon>Phanerochaetaceae</taxon>
        <taxon>Phlebiopsis</taxon>
    </lineage>
</organism>
<sequence>MSQSPRGLAVPSRTPSRSGTPIPSSRLQLPPVLHSAPSLTSLRVYSRGSSVAPTPVSSTPPAIGESSSGASSSMNLNLDLPSEGILVPEPEIEIDTIDGDEATAQGRIDDPVADEEAKRHLREQLRRTLSHKVVETPGSDSPRLSDSVKGKGKAIDRVGEVHDISSPLSNDYPPRQYFVLTDAGKPVFISRENDETVTSVIGLMQALISVFIDDNDKIRCINAGKTRITFLLRPPLYYACVSSWGEPESVTRFHLEYLHLQILSVVSAEQLRRMFERRNNFDLRRLLSGAEPFLYSLLSRLEWDLAMSTSSLQCLKLDPGLRKRIADTLVPTSKIKDILYVVLVAQGRVITLVRPKKHSIHPSDLHILVNTIHSPSIINSAAAASWLPICLPKFNPSAFVNAYVSFLRRTEGDALQTPTPGPVADGAASPPLPPHTGTSDDGRSESTVEKGKDVPLEVGLIVVSGLADFEAVRGWCATASEKLESEGMLKSLVHAITKGTTEYSVGDLSIPGLRHFLYKSRSQVQVTAPKYEEPYDDANECRRLVTLYQILYDAIHAKSGQEGTLKLQYIRTERESVLGWITQPFELYLAMSPLVPKSAVVNAANAIARWVQKEEKRLFLRDAPVF</sequence>
<keyword evidence="3" id="KW-0967">Endosome</keyword>
<feature type="region of interest" description="Disordered" evidence="4">
    <location>
        <begin position="1"/>
        <end position="34"/>
    </location>
</feature>
<evidence type="ECO:0000259" key="6">
    <source>
        <dbReference type="Pfam" id="PF19037"/>
    </source>
</evidence>
<evidence type="ECO:0000313" key="8">
    <source>
        <dbReference type="EMBL" id="KIP09961.1"/>
    </source>
</evidence>
<evidence type="ECO:0000256" key="2">
    <source>
        <dbReference type="ARBA" id="ARBA00018132"/>
    </source>
</evidence>
<dbReference type="PANTHER" id="PTHR13027:SF7">
    <property type="entry name" value="VACUOLAR FUSION PROTEIN MON1 HOMOLOG"/>
    <property type="match status" value="1"/>
</dbReference>
<feature type="region of interest" description="Disordered" evidence="4">
    <location>
        <begin position="46"/>
        <end position="76"/>
    </location>
</feature>
<feature type="region of interest" description="Disordered" evidence="4">
    <location>
        <begin position="125"/>
        <end position="151"/>
    </location>
</feature>
<dbReference type="InterPro" id="IPR043972">
    <property type="entry name" value="FUZ/MON1/HPS1_longin_1"/>
</dbReference>
<name>A0A0C3S397_PHLG1</name>
<dbReference type="GO" id="GO:0000329">
    <property type="term" value="C:fungal-type vacuole membrane"/>
    <property type="evidence" value="ECO:0007669"/>
    <property type="project" value="TreeGrafter"/>
</dbReference>
<dbReference type="STRING" id="745531.A0A0C3S397"/>
<dbReference type="OrthoDB" id="272411at2759"/>
<dbReference type="Pfam" id="PF19036">
    <property type="entry name" value="Fuz_longin_1"/>
    <property type="match status" value="1"/>
</dbReference>
<gene>
    <name evidence="8" type="ORF">PHLGIDRAFT_115945</name>
</gene>
<dbReference type="Pfam" id="PF19038">
    <property type="entry name" value="Fuz_longin_3"/>
    <property type="match status" value="1"/>
</dbReference>
<feature type="compositionally biased region" description="Basic and acidic residues" evidence="4">
    <location>
        <begin position="438"/>
        <end position="450"/>
    </location>
</feature>
<feature type="domain" description="FUZ/MON1/HPS1 second Longin" evidence="6">
    <location>
        <begin position="337"/>
        <end position="408"/>
    </location>
</feature>
<keyword evidence="3" id="KW-0926">Vacuole</keyword>
<comment type="similarity">
    <text evidence="3">Belongs to the MON1/SAND family.</text>
</comment>
<dbReference type="InterPro" id="IPR004353">
    <property type="entry name" value="Mon1"/>
</dbReference>
<proteinExistence type="inferred from homology"/>
<feature type="compositionally biased region" description="Polar residues" evidence="4">
    <location>
        <begin position="13"/>
        <end position="27"/>
    </location>
</feature>
<dbReference type="PRINTS" id="PR01546">
    <property type="entry name" value="YEAST73DUF"/>
</dbReference>
<evidence type="ECO:0000256" key="3">
    <source>
        <dbReference type="RuleBase" id="RU367048"/>
    </source>
</evidence>
<dbReference type="GO" id="GO:0035658">
    <property type="term" value="C:Mon1-Ccz1 complex"/>
    <property type="evidence" value="ECO:0007669"/>
    <property type="project" value="TreeGrafter"/>
</dbReference>
<dbReference type="EMBL" id="KN840460">
    <property type="protein sequence ID" value="KIP09961.1"/>
    <property type="molecule type" value="Genomic_DNA"/>
</dbReference>